<dbReference type="EMBL" id="QPJD01000002">
    <property type="protein sequence ID" value="RCW50849.1"/>
    <property type="molecule type" value="Genomic_DNA"/>
</dbReference>
<name>A0A368W7M4_9BACL</name>
<dbReference type="InterPro" id="IPR001296">
    <property type="entry name" value="Glyco_trans_1"/>
</dbReference>
<dbReference type="AlphaFoldDB" id="A0A368W7M4"/>
<evidence type="ECO:0000313" key="3">
    <source>
        <dbReference type="EMBL" id="RCW50849.1"/>
    </source>
</evidence>
<keyword evidence="3" id="KW-0808">Transferase</keyword>
<dbReference type="GO" id="GO:0016757">
    <property type="term" value="F:glycosyltransferase activity"/>
    <property type="evidence" value="ECO:0007669"/>
    <property type="project" value="InterPro"/>
</dbReference>
<gene>
    <name evidence="3" type="ORF">DFP97_10241</name>
</gene>
<evidence type="ECO:0000313" key="4">
    <source>
        <dbReference type="Proteomes" id="UP000252415"/>
    </source>
</evidence>
<comment type="caution">
    <text evidence="3">The sequence shown here is derived from an EMBL/GenBank/DDBJ whole genome shotgun (WGS) entry which is preliminary data.</text>
</comment>
<sequence length="543" mass="61634">MAVAVKPKQNKKVKLRKRGINARKLAVSTSGKRKGQIVLSKRGDAMMRKYLYLAMLQLAHASRSGTRTKKERKQKKSKHREIVRSKPRLRRTEEQLGDQPQQVITEEEIGDQSQQVITEEEIGDQSQQVITEEEIGDQSQQILTEEELENQLQQALPEAELGDQPVEQYVGKRGVNLIAYIRSEIGLGESGQLAARCLDHTGIPFSILNYPLSVVRSRDITWSHKESQDVRFMVNLFHMNAEWMDIAMDYYGNGLAKKRYNIGYWHWELPEFPEIFCEAFQFVQEVWAPTMFVADSISRKSKVPVVRIPHGIEVSQDPLINRDTFGLPHDKFLFYTMYDTSSFRERKNPEGAILAFRKAFAPDDTSVGLVIKVNNSALRPKDIQVLGDLSSGYGNIHIIDAVLPRNQVNGLIACTDCFISLHRSEGFGLGLAEAMYLGKPVIGTNWSGNTDFMNNTNSCPVNYRLVQVGENYGPYEAYQTWAEPDLDHAADYMMDLVAVPDWRDTIARAGQNTIRSQFSPTIVGEMIKNRLTRLGFLQKEAID</sequence>
<feature type="compositionally biased region" description="Basic residues" evidence="1">
    <location>
        <begin position="66"/>
        <end position="79"/>
    </location>
</feature>
<dbReference type="PANTHER" id="PTHR46656">
    <property type="entry name" value="PUTATIVE-RELATED"/>
    <property type="match status" value="1"/>
</dbReference>
<dbReference type="Gene3D" id="3.40.50.2000">
    <property type="entry name" value="Glycogen Phosphorylase B"/>
    <property type="match status" value="1"/>
</dbReference>
<feature type="region of interest" description="Disordered" evidence="1">
    <location>
        <begin position="62"/>
        <end position="110"/>
    </location>
</feature>
<feature type="domain" description="Glycosyl transferase family 1" evidence="2">
    <location>
        <begin position="342"/>
        <end position="455"/>
    </location>
</feature>
<feature type="compositionally biased region" description="Basic and acidic residues" evidence="1">
    <location>
        <begin position="80"/>
        <end position="94"/>
    </location>
</feature>
<accession>A0A368W7M4</accession>
<organism evidence="3 4">
    <name type="scientific">Paenibacillus prosopidis</name>
    <dbReference type="NCBI Taxonomy" id="630520"/>
    <lineage>
        <taxon>Bacteria</taxon>
        <taxon>Bacillati</taxon>
        <taxon>Bacillota</taxon>
        <taxon>Bacilli</taxon>
        <taxon>Bacillales</taxon>
        <taxon>Paenibacillaceae</taxon>
        <taxon>Paenibacillus</taxon>
    </lineage>
</organism>
<dbReference type="Pfam" id="PF00534">
    <property type="entry name" value="Glycos_transf_1"/>
    <property type="match status" value="1"/>
</dbReference>
<dbReference type="PANTHER" id="PTHR46656:SF3">
    <property type="entry name" value="PUTATIVE-RELATED"/>
    <property type="match status" value="1"/>
</dbReference>
<proteinExistence type="predicted"/>
<dbReference type="CDD" id="cd01635">
    <property type="entry name" value="Glycosyltransferase_GTB-type"/>
    <property type="match status" value="1"/>
</dbReference>
<dbReference type="SUPFAM" id="SSF53756">
    <property type="entry name" value="UDP-Glycosyltransferase/glycogen phosphorylase"/>
    <property type="match status" value="1"/>
</dbReference>
<reference evidence="3 4" key="1">
    <citation type="submission" date="2018-07" db="EMBL/GenBank/DDBJ databases">
        <title>Genomic Encyclopedia of Type Strains, Phase III (KMG-III): the genomes of soil and plant-associated and newly described type strains.</title>
        <authorList>
            <person name="Whitman W."/>
        </authorList>
    </citation>
    <scope>NUCLEOTIDE SEQUENCE [LARGE SCALE GENOMIC DNA]</scope>
    <source>
        <strain evidence="3 4">CECT 7506</strain>
    </source>
</reference>
<protein>
    <submittedName>
        <fullName evidence="3">Glycosyltransferase involved in cell wall biosynthesis</fullName>
    </submittedName>
</protein>
<keyword evidence="4" id="KW-1185">Reference proteome</keyword>
<dbReference type="Proteomes" id="UP000252415">
    <property type="component" value="Unassembled WGS sequence"/>
</dbReference>
<dbReference type="RefSeq" id="WP_425453486.1">
    <property type="nucleotide sequence ID" value="NZ_QPJD01000002.1"/>
</dbReference>
<evidence type="ECO:0000256" key="1">
    <source>
        <dbReference type="SAM" id="MobiDB-lite"/>
    </source>
</evidence>
<evidence type="ECO:0000259" key="2">
    <source>
        <dbReference type="Pfam" id="PF00534"/>
    </source>
</evidence>